<name>A0A563DQJ0_9MICO</name>
<feature type="region of interest" description="Disordered" evidence="1">
    <location>
        <begin position="146"/>
        <end position="185"/>
    </location>
</feature>
<dbReference type="InterPro" id="IPR009057">
    <property type="entry name" value="Homeodomain-like_sf"/>
</dbReference>
<dbReference type="OrthoDB" id="4888799at2"/>
<reference evidence="2 3" key="1">
    <citation type="submission" date="2019-05" db="EMBL/GenBank/DDBJ databases">
        <authorList>
            <person name="Lee S.D."/>
        </authorList>
    </citation>
    <scope>NUCLEOTIDE SEQUENCE [LARGE SCALE GENOMIC DNA]</scope>
    <source>
        <strain evidence="2 3">C5-26</strain>
    </source>
</reference>
<evidence type="ECO:0000313" key="3">
    <source>
        <dbReference type="Proteomes" id="UP000320244"/>
    </source>
</evidence>
<evidence type="ECO:0000313" key="2">
    <source>
        <dbReference type="EMBL" id="TWP32456.1"/>
    </source>
</evidence>
<feature type="compositionally biased region" description="Acidic residues" evidence="1">
    <location>
        <begin position="173"/>
        <end position="182"/>
    </location>
</feature>
<proteinExistence type="predicted"/>
<organism evidence="2 3">
    <name type="scientific">Leekyejoonella antrihumi</name>
    <dbReference type="NCBI Taxonomy" id="1660198"/>
    <lineage>
        <taxon>Bacteria</taxon>
        <taxon>Bacillati</taxon>
        <taxon>Actinomycetota</taxon>
        <taxon>Actinomycetes</taxon>
        <taxon>Micrococcales</taxon>
        <taxon>Dermacoccaceae</taxon>
        <taxon>Leekyejoonella</taxon>
    </lineage>
</organism>
<gene>
    <name evidence="2" type="ORF">FGL98_24170</name>
</gene>
<dbReference type="SUPFAM" id="SSF46689">
    <property type="entry name" value="Homeodomain-like"/>
    <property type="match status" value="1"/>
</dbReference>
<evidence type="ECO:0000256" key="1">
    <source>
        <dbReference type="SAM" id="MobiDB-lite"/>
    </source>
</evidence>
<comment type="caution">
    <text evidence="2">The sequence shown here is derived from an EMBL/GenBank/DDBJ whole genome shotgun (WGS) entry which is preliminary data.</text>
</comment>
<dbReference type="AlphaFoldDB" id="A0A563DQJ0"/>
<keyword evidence="3" id="KW-1185">Reference proteome</keyword>
<dbReference type="InterPro" id="IPR049343">
    <property type="entry name" value="Transposase_29"/>
</dbReference>
<protein>
    <submittedName>
        <fullName evidence="2">Helix-turn-helix domain containing protein</fullName>
    </submittedName>
</protein>
<reference evidence="2 3" key="2">
    <citation type="submission" date="2019-08" db="EMBL/GenBank/DDBJ databases">
        <title>Jejuicoccus antrihumi gen. nov., sp. nov., a new member of the family Dermacoccaceae isolated from a cave.</title>
        <authorList>
            <person name="Schumann P."/>
            <person name="Kim I.S."/>
        </authorList>
    </citation>
    <scope>NUCLEOTIDE SEQUENCE [LARGE SCALE GENOMIC DNA]</scope>
    <source>
        <strain evidence="2 3">C5-26</strain>
    </source>
</reference>
<accession>A0A563DQJ0</accession>
<dbReference type="EMBL" id="VCQV01000074">
    <property type="protein sequence ID" value="TWP32456.1"/>
    <property type="molecule type" value="Genomic_DNA"/>
</dbReference>
<dbReference type="Proteomes" id="UP000320244">
    <property type="component" value="Unassembled WGS sequence"/>
</dbReference>
<sequence length="326" mass="34437">MTAQRPLPLVPVTDATLMSSAAALVEDGQGGRVFIRGELVFAWDAGDEAGRRLAAVQLVRIKAATGVAVAAGFGVDPEMLRRWGQRADAVGIVALAPNRRGPKGPSKLTKELSVRIVGLRGQRRSLRAIAAEVGVSTDTVRRALADHQDSRSACGHTTDSDQDRAPAGASVGDEVDDVPGIEDTDRAGDAAVDRDRLPVLADPVPRYTERELARWGLLDHARPTFTPSARVPLAGLFLALPGLEATGLLDCARDAFGRLPNGFYGLDSVLVEAALRTLAGQPRVEGATRVDPIALGRVLGLDRAPEVKTNPRACQVFCVSSAFGFS</sequence>
<dbReference type="RefSeq" id="WP_146321328.1">
    <property type="nucleotide sequence ID" value="NZ_VCQV01000074.1"/>
</dbReference>
<dbReference type="Pfam" id="PF21804">
    <property type="entry name" value="Transposase_29"/>
    <property type="match status" value="1"/>
</dbReference>